<dbReference type="Pfam" id="PF13442">
    <property type="entry name" value="Cytochrome_CBB3"/>
    <property type="match status" value="1"/>
</dbReference>
<dbReference type="GO" id="GO:0020037">
    <property type="term" value="F:heme binding"/>
    <property type="evidence" value="ECO:0007669"/>
    <property type="project" value="InterPro"/>
</dbReference>
<protein>
    <submittedName>
        <fullName evidence="6">Cytochrome c</fullName>
    </submittedName>
</protein>
<sequence>MKSFSIVLILVFSFLNLTCGSGQTKKEEVPKPILPSPEMKTFADSYWSQKCSACHGTNGIPDPNLNPAPRKFGTFGMKMGFFFGGNKMRAGIFRTIRDGKNQAMPSFSKELTEDQIWALVDKIERLPN</sequence>
<dbReference type="AlphaFoldDB" id="A0A4R9G677"/>
<keyword evidence="7" id="KW-1185">Reference proteome</keyword>
<keyword evidence="2 4" id="KW-0479">Metal-binding</keyword>
<keyword evidence="3 4" id="KW-0408">Iron</keyword>
<dbReference type="GO" id="GO:0009055">
    <property type="term" value="F:electron transfer activity"/>
    <property type="evidence" value="ECO:0007669"/>
    <property type="project" value="InterPro"/>
</dbReference>
<gene>
    <name evidence="6" type="ORF">EHO59_02030</name>
</gene>
<evidence type="ECO:0000256" key="2">
    <source>
        <dbReference type="ARBA" id="ARBA00022723"/>
    </source>
</evidence>
<comment type="caution">
    <text evidence="6">The sequence shown here is derived from an EMBL/GenBank/DDBJ whole genome shotgun (WGS) entry which is preliminary data.</text>
</comment>
<name>A0A4R9G677_9LEPT</name>
<evidence type="ECO:0000259" key="5">
    <source>
        <dbReference type="PROSITE" id="PS51007"/>
    </source>
</evidence>
<dbReference type="Proteomes" id="UP000297453">
    <property type="component" value="Unassembled WGS sequence"/>
</dbReference>
<evidence type="ECO:0000256" key="4">
    <source>
        <dbReference type="PROSITE-ProRule" id="PRU00433"/>
    </source>
</evidence>
<dbReference type="SUPFAM" id="SSF46626">
    <property type="entry name" value="Cytochrome c"/>
    <property type="match status" value="1"/>
</dbReference>
<dbReference type="GO" id="GO:0046872">
    <property type="term" value="F:metal ion binding"/>
    <property type="evidence" value="ECO:0007669"/>
    <property type="project" value="UniProtKB-KW"/>
</dbReference>
<dbReference type="EMBL" id="RQEP01000005">
    <property type="protein sequence ID" value="TGK06923.1"/>
    <property type="molecule type" value="Genomic_DNA"/>
</dbReference>
<dbReference type="InterPro" id="IPR009056">
    <property type="entry name" value="Cyt_c-like_dom"/>
</dbReference>
<organism evidence="6 7">
    <name type="scientific">Leptospira semungkisensis</name>
    <dbReference type="NCBI Taxonomy" id="2484985"/>
    <lineage>
        <taxon>Bacteria</taxon>
        <taxon>Pseudomonadati</taxon>
        <taxon>Spirochaetota</taxon>
        <taxon>Spirochaetia</taxon>
        <taxon>Leptospirales</taxon>
        <taxon>Leptospiraceae</taxon>
        <taxon>Leptospira</taxon>
    </lineage>
</organism>
<accession>A0A4R9G677</accession>
<evidence type="ECO:0000313" key="7">
    <source>
        <dbReference type="Proteomes" id="UP000297453"/>
    </source>
</evidence>
<evidence type="ECO:0000256" key="3">
    <source>
        <dbReference type="ARBA" id="ARBA00023004"/>
    </source>
</evidence>
<feature type="domain" description="Cytochrome c" evidence="5">
    <location>
        <begin position="33"/>
        <end position="127"/>
    </location>
</feature>
<dbReference type="PROSITE" id="PS51007">
    <property type="entry name" value="CYTC"/>
    <property type="match status" value="1"/>
</dbReference>
<proteinExistence type="predicted"/>
<evidence type="ECO:0000256" key="1">
    <source>
        <dbReference type="ARBA" id="ARBA00022617"/>
    </source>
</evidence>
<evidence type="ECO:0000313" key="6">
    <source>
        <dbReference type="EMBL" id="TGK06923.1"/>
    </source>
</evidence>
<keyword evidence="1 4" id="KW-0349">Heme</keyword>
<dbReference type="InterPro" id="IPR036909">
    <property type="entry name" value="Cyt_c-like_dom_sf"/>
</dbReference>
<dbReference type="RefSeq" id="WP_135584255.1">
    <property type="nucleotide sequence ID" value="NZ_RQEP01000005.1"/>
</dbReference>
<dbReference type="Gene3D" id="1.10.760.10">
    <property type="entry name" value="Cytochrome c-like domain"/>
    <property type="match status" value="1"/>
</dbReference>
<dbReference type="OrthoDB" id="9811281at2"/>
<reference evidence="6" key="1">
    <citation type="journal article" date="2019" name="PLoS Negl. Trop. Dis.">
        <title>Revisiting the worldwide diversity of Leptospira species in the environment.</title>
        <authorList>
            <person name="Vincent A.T."/>
            <person name="Schiettekatte O."/>
            <person name="Bourhy P."/>
            <person name="Veyrier F.J."/>
            <person name="Picardeau M."/>
        </authorList>
    </citation>
    <scope>NUCLEOTIDE SEQUENCE [LARGE SCALE GENOMIC DNA]</scope>
    <source>
        <strain evidence="6">SSS9</strain>
    </source>
</reference>